<evidence type="ECO:0000313" key="2">
    <source>
        <dbReference type="Proteomes" id="UP000772434"/>
    </source>
</evidence>
<reference evidence="1" key="1">
    <citation type="submission" date="2020-11" db="EMBL/GenBank/DDBJ databases">
        <authorList>
            <consortium name="DOE Joint Genome Institute"/>
            <person name="Ahrendt S."/>
            <person name="Riley R."/>
            <person name="Andreopoulos W."/>
            <person name="Labutti K."/>
            <person name="Pangilinan J."/>
            <person name="Ruiz-Duenas F.J."/>
            <person name="Barrasa J.M."/>
            <person name="Sanchez-Garcia M."/>
            <person name="Camarero S."/>
            <person name="Miyauchi S."/>
            <person name="Serrano A."/>
            <person name="Linde D."/>
            <person name="Babiker R."/>
            <person name="Drula E."/>
            <person name="Ayuso-Fernandez I."/>
            <person name="Pacheco R."/>
            <person name="Padilla G."/>
            <person name="Ferreira P."/>
            <person name="Barriuso J."/>
            <person name="Kellner H."/>
            <person name="Castanera R."/>
            <person name="Alfaro M."/>
            <person name="Ramirez L."/>
            <person name="Pisabarro A.G."/>
            <person name="Kuo A."/>
            <person name="Tritt A."/>
            <person name="Lipzen A."/>
            <person name="He G."/>
            <person name="Yan M."/>
            <person name="Ng V."/>
            <person name="Cullen D."/>
            <person name="Martin F."/>
            <person name="Rosso M.-N."/>
            <person name="Henrissat B."/>
            <person name="Hibbett D."/>
            <person name="Martinez A.T."/>
            <person name="Grigoriev I.V."/>
        </authorList>
    </citation>
    <scope>NUCLEOTIDE SEQUENCE</scope>
    <source>
        <strain evidence="1">AH 40177</strain>
    </source>
</reference>
<comment type="caution">
    <text evidence="1">The sequence shown here is derived from an EMBL/GenBank/DDBJ whole genome shotgun (WGS) entry which is preliminary data.</text>
</comment>
<dbReference type="Proteomes" id="UP000772434">
    <property type="component" value="Unassembled WGS sequence"/>
</dbReference>
<sequence>MLNHDVIRIICAEVTDDSVHSVPKDLLSLGLTSRIFLEPAMDVMWRRINSIEPLLSVLPETTLVYGKKMFLRPIAPSSWDRLRFYTSRVREFYAPLWENEQNVHDTVYAYLGQETPIFPKLRTLHFSPRLCDSNTFVFFLTTGLQVVSWPHPSPRPTPYSSSDLDLPWPFLFQRVLD</sequence>
<dbReference type="EMBL" id="JADNRY010000053">
    <property type="protein sequence ID" value="KAF9069180.1"/>
    <property type="molecule type" value="Genomic_DNA"/>
</dbReference>
<protein>
    <recommendedName>
        <fullName evidence="3">F-box domain-containing protein</fullName>
    </recommendedName>
</protein>
<name>A0A9P5U6T6_9AGAR</name>
<gene>
    <name evidence="1" type="ORF">BDP27DRAFT_1421158</name>
</gene>
<organism evidence="1 2">
    <name type="scientific">Rhodocollybia butyracea</name>
    <dbReference type="NCBI Taxonomy" id="206335"/>
    <lineage>
        <taxon>Eukaryota</taxon>
        <taxon>Fungi</taxon>
        <taxon>Dikarya</taxon>
        <taxon>Basidiomycota</taxon>
        <taxon>Agaricomycotina</taxon>
        <taxon>Agaricomycetes</taxon>
        <taxon>Agaricomycetidae</taxon>
        <taxon>Agaricales</taxon>
        <taxon>Marasmiineae</taxon>
        <taxon>Omphalotaceae</taxon>
        <taxon>Rhodocollybia</taxon>
    </lineage>
</organism>
<accession>A0A9P5U6T6</accession>
<keyword evidence="2" id="KW-1185">Reference proteome</keyword>
<dbReference type="OrthoDB" id="3070287at2759"/>
<proteinExistence type="predicted"/>
<evidence type="ECO:0000313" key="1">
    <source>
        <dbReference type="EMBL" id="KAF9069180.1"/>
    </source>
</evidence>
<dbReference type="AlphaFoldDB" id="A0A9P5U6T6"/>
<evidence type="ECO:0008006" key="3">
    <source>
        <dbReference type="Google" id="ProtNLM"/>
    </source>
</evidence>